<gene>
    <name evidence="2" type="ORF">GCM10018793_05330</name>
</gene>
<sequence length="108" mass="11048">MGRPGPDGTEGDGVEGRRIALTREDRTAGNELISLHGHLVDDGSLDRLGGPRTAAVRYDLTDFGQGLLTDVAADREAAPAPGTTAPVAHHVTDAAVTDPAADADAARP</sequence>
<keyword evidence="3" id="KW-1185">Reference proteome</keyword>
<organism evidence="2 3">
    <name type="scientific">Streptomyces sulfonofaciens</name>
    <dbReference type="NCBI Taxonomy" id="68272"/>
    <lineage>
        <taxon>Bacteria</taxon>
        <taxon>Bacillati</taxon>
        <taxon>Actinomycetota</taxon>
        <taxon>Actinomycetes</taxon>
        <taxon>Kitasatosporales</taxon>
        <taxon>Streptomycetaceae</taxon>
        <taxon>Streptomyces</taxon>
    </lineage>
</organism>
<reference evidence="2" key="1">
    <citation type="journal article" date="2014" name="Int. J. Syst. Evol. Microbiol.">
        <title>Complete genome sequence of Corynebacterium casei LMG S-19264T (=DSM 44701T), isolated from a smear-ripened cheese.</title>
        <authorList>
            <consortium name="US DOE Joint Genome Institute (JGI-PGF)"/>
            <person name="Walter F."/>
            <person name="Albersmeier A."/>
            <person name="Kalinowski J."/>
            <person name="Ruckert C."/>
        </authorList>
    </citation>
    <scope>NUCLEOTIDE SEQUENCE</scope>
    <source>
        <strain evidence="2">JCM 5069</strain>
    </source>
</reference>
<name>A0A919FQY9_9ACTN</name>
<evidence type="ECO:0000256" key="1">
    <source>
        <dbReference type="SAM" id="MobiDB-lite"/>
    </source>
</evidence>
<evidence type="ECO:0000313" key="3">
    <source>
        <dbReference type="Proteomes" id="UP000603708"/>
    </source>
</evidence>
<comment type="caution">
    <text evidence="2">The sequence shown here is derived from an EMBL/GenBank/DDBJ whole genome shotgun (WGS) entry which is preliminary data.</text>
</comment>
<feature type="compositionally biased region" description="Basic and acidic residues" evidence="1">
    <location>
        <begin position="14"/>
        <end position="25"/>
    </location>
</feature>
<dbReference type="AlphaFoldDB" id="A0A919FQY9"/>
<evidence type="ECO:0000313" key="2">
    <source>
        <dbReference type="EMBL" id="GHH70776.1"/>
    </source>
</evidence>
<proteinExistence type="predicted"/>
<feature type="region of interest" description="Disordered" evidence="1">
    <location>
        <begin position="1"/>
        <end position="25"/>
    </location>
</feature>
<dbReference type="EMBL" id="BNCD01000001">
    <property type="protein sequence ID" value="GHH70776.1"/>
    <property type="molecule type" value="Genomic_DNA"/>
</dbReference>
<dbReference type="Proteomes" id="UP000603708">
    <property type="component" value="Unassembled WGS sequence"/>
</dbReference>
<protein>
    <submittedName>
        <fullName evidence="2">Uncharacterized protein</fullName>
    </submittedName>
</protein>
<feature type="region of interest" description="Disordered" evidence="1">
    <location>
        <begin position="75"/>
        <end position="108"/>
    </location>
</feature>
<feature type="compositionally biased region" description="Low complexity" evidence="1">
    <location>
        <begin position="78"/>
        <end position="108"/>
    </location>
</feature>
<accession>A0A919FQY9</accession>
<reference evidence="2" key="2">
    <citation type="submission" date="2020-09" db="EMBL/GenBank/DDBJ databases">
        <authorList>
            <person name="Sun Q."/>
            <person name="Ohkuma M."/>
        </authorList>
    </citation>
    <scope>NUCLEOTIDE SEQUENCE</scope>
    <source>
        <strain evidence="2">JCM 5069</strain>
    </source>
</reference>